<gene>
    <name evidence="2" type="ORF">HAX54_048728</name>
</gene>
<protein>
    <submittedName>
        <fullName evidence="2">Uncharacterized protein</fullName>
    </submittedName>
</protein>
<accession>A0ABS8SUZ2</accession>
<sequence>MSSTTNHIEYLEAGELVKIQLISGEGPNSQDKSCNQADENRGSDLKSYGQQLEAHMNSLKNDSQRDEETHGMDHLLKEGLNDDEALDPTTPIGQQGKNPPHPKVSNWKHRESHPLDNIISFFDQGITTRSQVYSEDWKFDVSNLALYYHKYACMVRDHVVRTHTRQKFIAPWELTRDQVPQIGGLKESKEGTSNILQSEAKIIEGFITALGTLEKKVGERSPFAEGSRLDSSDGTCPFVQESGESSSQEAPPIAASPKWDGTPTLVGRGSP</sequence>
<feature type="compositionally biased region" description="Polar residues" evidence="1">
    <location>
        <begin position="26"/>
        <end position="37"/>
    </location>
</feature>
<feature type="region of interest" description="Disordered" evidence="1">
    <location>
        <begin position="24"/>
        <end position="43"/>
    </location>
</feature>
<feature type="region of interest" description="Disordered" evidence="1">
    <location>
        <begin position="82"/>
        <end position="109"/>
    </location>
</feature>
<keyword evidence="3" id="KW-1185">Reference proteome</keyword>
<comment type="caution">
    <text evidence="2">The sequence shown here is derived from an EMBL/GenBank/DDBJ whole genome shotgun (WGS) entry which is preliminary data.</text>
</comment>
<organism evidence="2 3">
    <name type="scientific">Datura stramonium</name>
    <name type="common">Jimsonweed</name>
    <name type="synonym">Common thornapple</name>
    <dbReference type="NCBI Taxonomy" id="4076"/>
    <lineage>
        <taxon>Eukaryota</taxon>
        <taxon>Viridiplantae</taxon>
        <taxon>Streptophyta</taxon>
        <taxon>Embryophyta</taxon>
        <taxon>Tracheophyta</taxon>
        <taxon>Spermatophyta</taxon>
        <taxon>Magnoliopsida</taxon>
        <taxon>eudicotyledons</taxon>
        <taxon>Gunneridae</taxon>
        <taxon>Pentapetalae</taxon>
        <taxon>asterids</taxon>
        <taxon>lamiids</taxon>
        <taxon>Solanales</taxon>
        <taxon>Solanaceae</taxon>
        <taxon>Solanoideae</taxon>
        <taxon>Datureae</taxon>
        <taxon>Datura</taxon>
    </lineage>
</organism>
<dbReference type="EMBL" id="JACEIK010000809">
    <property type="protein sequence ID" value="MCD7462543.1"/>
    <property type="molecule type" value="Genomic_DNA"/>
</dbReference>
<evidence type="ECO:0000256" key="1">
    <source>
        <dbReference type="SAM" id="MobiDB-lite"/>
    </source>
</evidence>
<evidence type="ECO:0000313" key="3">
    <source>
        <dbReference type="Proteomes" id="UP000823775"/>
    </source>
</evidence>
<proteinExistence type="predicted"/>
<name>A0ABS8SUZ2_DATST</name>
<evidence type="ECO:0000313" key="2">
    <source>
        <dbReference type="EMBL" id="MCD7462543.1"/>
    </source>
</evidence>
<feature type="region of interest" description="Disordered" evidence="1">
    <location>
        <begin position="221"/>
        <end position="271"/>
    </location>
</feature>
<dbReference type="Proteomes" id="UP000823775">
    <property type="component" value="Unassembled WGS sequence"/>
</dbReference>
<reference evidence="2 3" key="1">
    <citation type="journal article" date="2021" name="BMC Genomics">
        <title>Datura genome reveals duplications of psychoactive alkaloid biosynthetic genes and high mutation rate following tissue culture.</title>
        <authorList>
            <person name="Rajewski A."/>
            <person name="Carter-House D."/>
            <person name="Stajich J."/>
            <person name="Litt A."/>
        </authorList>
    </citation>
    <scope>NUCLEOTIDE SEQUENCE [LARGE SCALE GENOMIC DNA]</scope>
    <source>
        <strain evidence="2">AR-01</strain>
    </source>
</reference>